<feature type="domain" description="CHCH" evidence="3">
    <location>
        <begin position="100"/>
        <end position="132"/>
    </location>
</feature>
<feature type="compositionally biased region" description="Pro residues" evidence="2">
    <location>
        <begin position="7"/>
        <end position="33"/>
    </location>
</feature>
<sequence length="137" mass="13713">MPRSRAAPPPRPAARAPPPSPPPPAAAPPPPAPMQQQQSGGGMMSGIGGMVAQGMAMGAGSAIGHKAVDGVFGAFSGGSEQPQAPPAPAQAPPMAAGDVCINHNKAFQECLQGANGDISKCQFYWDMLNQCKATGQA</sequence>
<accession>A0AAE0GPF0</accession>
<evidence type="ECO:0000259" key="3">
    <source>
        <dbReference type="Pfam" id="PF06747"/>
    </source>
</evidence>
<evidence type="ECO:0000256" key="2">
    <source>
        <dbReference type="SAM" id="MobiDB-lite"/>
    </source>
</evidence>
<feature type="region of interest" description="Disordered" evidence="2">
    <location>
        <begin position="74"/>
        <end position="93"/>
    </location>
</feature>
<dbReference type="EMBL" id="LGRX02004005">
    <property type="protein sequence ID" value="KAK3281136.1"/>
    <property type="molecule type" value="Genomic_DNA"/>
</dbReference>
<dbReference type="PANTHER" id="PTHR13523">
    <property type="entry name" value="COILED-COIL-HELIX-COILED-COIL-HELIX DOMAIN CONTAINING 2/NUR77"/>
    <property type="match status" value="1"/>
</dbReference>
<organism evidence="4 5">
    <name type="scientific">Cymbomonas tetramitiformis</name>
    <dbReference type="NCBI Taxonomy" id="36881"/>
    <lineage>
        <taxon>Eukaryota</taxon>
        <taxon>Viridiplantae</taxon>
        <taxon>Chlorophyta</taxon>
        <taxon>Pyramimonadophyceae</taxon>
        <taxon>Pyramimonadales</taxon>
        <taxon>Pyramimonadaceae</taxon>
        <taxon>Cymbomonas</taxon>
    </lineage>
</organism>
<feature type="compositionally biased region" description="Gly residues" evidence="2">
    <location>
        <begin position="39"/>
        <end position="49"/>
    </location>
</feature>
<dbReference type="AlphaFoldDB" id="A0AAE0GPF0"/>
<dbReference type="InterPro" id="IPR009069">
    <property type="entry name" value="Cys_alpha_HP_mot_SF"/>
</dbReference>
<protein>
    <recommendedName>
        <fullName evidence="3">CHCH domain-containing protein</fullName>
    </recommendedName>
</protein>
<reference evidence="4 5" key="1">
    <citation type="journal article" date="2015" name="Genome Biol. Evol.">
        <title>Comparative Genomics of a Bacterivorous Green Alga Reveals Evolutionary Causalities and Consequences of Phago-Mixotrophic Mode of Nutrition.</title>
        <authorList>
            <person name="Burns J.A."/>
            <person name="Paasch A."/>
            <person name="Narechania A."/>
            <person name="Kim E."/>
        </authorList>
    </citation>
    <scope>NUCLEOTIDE SEQUENCE [LARGE SCALE GENOMIC DNA]</scope>
    <source>
        <strain evidence="4 5">PLY_AMNH</strain>
    </source>
</reference>
<keyword evidence="5" id="KW-1185">Reference proteome</keyword>
<dbReference type="PANTHER" id="PTHR13523:SF2">
    <property type="entry name" value="COILED-COIL-HELIX-COILED-COIL-HELIX DOMAIN CONTAINING 2, ISOFORM A-RELATED"/>
    <property type="match status" value="1"/>
</dbReference>
<proteinExistence type="predicted"/>
<dbReference type="Pfam" id="PF06747">
    <property type="entry name" value="CHCH"/>
    <property type="match status" value="1"/>
</dbReference>
<dbReference type="InterPro" id="IPR055304">
    <property type="entry name" value="CHCHD2/10-like"/>
</dbReference>
<evidence type="ECO:0000256" key="1">
    <source>
        <dbReference type="ARBA" id="ARBA00023157"/>
    </source>
</evidence>
<name>A0AAE0GPF0_9CHLO</name>
<dbReference type="GO" id="GO:0007005">
    <property type="term" value="P:mitochondrion organization"/>
    <property type="evidence" value="ECO:0007669"/>
    <property type="project" value="InterPro"/>
</dbReference>
<comment type="caution">
    <text evidence="4">The sequence shown here is derived from an EMBL/GenBank/DDBJ whole genome shotgun (WGS) entry which is preliminary data.</text>
</comment>
<gene>
    <name evidence="4" type="ORF">CYMTET_11058</name>
</gene>
<keyword evidence="1" id="KW-1015">Disulfide bond</keyword>
<dbReference type="GO" id="GO:0005739">
    <property type="term" value="C:mitochondrion"/>
    <property type="evidence" value="ECO:0007669"/>
    <property type="project" value="TreeGrafter"/>
</dbReference>
<feature type="region of interest" description="Disordered" evidence="2">
    <location>
        <begin position="1"/>
        <end position="49"/>
    </location>
</feature>
<evidence type="ECO:0000313" key="5">
    <source>
        <dbReference type="Proteomes" id="UP001190700"/>
    </source>
</evidence>
<dbReference type="InterPro" id="IPR010625">
    <property type="entry name" value="CHCH"/>
</dbReference>
<dbReference type="Proteomes" id="UP001190700">
    <property type="component" value="Unassembled WGS sequence"/>
</dbReference>
<evidence type="ECO:0000313" key="4">
    <source>
        <dbReference type="EMBL" id="KAK3281136.1"/>
    </source>
</evidence>
<dbReference type="GO" id="GO:0005634">
    <property type="term" value="C:nucleus"/>
    <property type="evidence" value="ECO:0007669"/>
    <property type="project" value="TreeGrafter"/>
</dbReference>
<dbReference type="SUPFAM" id="SSF47072">
    <property type="entry name" value="Cysteine alpha-hairpin motif"/>
    <property type="match status" value="1"/>
</dbReference>